<evidence type="ECO:0000256" key="3">
    <source>
        <dbReference type="ARBA" id="ARBA00022679"/>
    </source>
</evidence>
<feature type="domain" description="Acyltransferase 3" evidence="9">
    <location>
        <begin position="33"/>
        <end position="376"/>
    </location>
</feature>
<evidence type="ECO:0000256" key="5">
    <source>
        <dbReference type="ARBA" id="ARBA00022989"/>
    </source>
</evidence>
<gene>
    <name evidence="11" type="ORF">H0A72_09925</name>
</gene>
<evidence type="ECO:0000259" key="10">
    <source>
        <dbReference type="Pfam" id="PF19040"/>
    </source>
</evidence>
<keyword evidence="3 11" id="KW-0808">Transferase</keyword>
<dbReference type="Pfam" id="PF19040">
    <property type="entry name" value="SGNH"/>
    <property type="match status" value="1"/>
</dbReference>
<dbReference type="InterPro" id="IPR002656">
    <property type="entry name" value="Acyl_transf_3_dom"/>
</dbReference>
<comment type="caution">
    <text evidence="11">The sequence shown here is derived from an EMBL/GenBank/DDBJ whole genome shotgun (WGS) entry which is preliminary data.</text>
</comment>
<feature type="transmembrane region" description="Helical" evidence="8">
    <location>
        <begin position="189"/>
        <end position="207"/>
    </location>
</feature>
<feature type="transmembrane region" description="Helical" evidence="8">
    <location>
        <begin position="54"/>
        <end position="78"/>
    </location>
</feature>
<dbReference type="Gene3D" id="3.40.50.1110">
    <property type="entry name" value="SGNH hydrolase"/>
    <property type="match status" value="1"/>
</dbReference>
<keyword evidence="6 8" id="KW-0472">Membrane</keyword>
<dbReference type="GO" id="GO:0009103">
    <property type="term" value="P:lipopolysaccharide biosynthetic process"/>
    <property type="evidence" value="ECO:0007669"/>
    <property type="project" value="TreeGrafter"/>
</dbReference>
<feature type="transmembrane region" description="Helical" evidence="8">
    <location>
        <begin position="290"/>
        <end position="310"/>
    </location>
</feature>
<dbReference type="AlphaFoldDB" id="A0A853G4H3"/>
<dbReference type="SUPFAM" id="SSF52266">
    <property type="entry name" value="SGNH hydrolase"/>
    <property type="match status" value="1"/>
</dbReference>
<keyword evidence="12" id="KW-1185">Reference proteome</keyword>
<keyword evidence="7 11" id="KW-0012">Acyltransferase</keyword>
<dbReference type="GO" id="GO:0016788">
    <property type="term" value="F:hydrolase activity, acting on ester bonds"/>
    <property type="evidence" value="ECO:0007669"/>
    <property type="project" value="UniProtKB-ARBA"/>
</dbReference>
<dbReference type="InterPro" id="IPR036514">
    <property type="entry name" value="SGNH_hydro_sf"/>
</dbReference>
<protein>
    <submittedName>
        <fullName evidence="11">Acyltransferase</fullName>
    </submittedName>
</protein>
<evidence type="ECO:0000256" key="8">
    <source>
        <dbReference type="SAM" id="Phobius"/>
    </source>
</evidence>
<sequence length="690" mass="75582">MTITAAAAANSTDGRPASHHVSDIATHPAYRPDIDGLRAVAVLGVLVYHAFPQALAGGFAGVDVFFVISGFLITTILLKSFERGAFSLLDFYARRILRLFPVLVVVLLFSLLAGAFVFLPSDYEKLAVNTLGGVAFIANILFATDTGYFAGIAESNPVLHLWSLGIEEQFYVVWPLLLFAIFRRSIHMGWTMAVLIAVSFLYSVYLVEVDRSWAFYSPLSRFWELGAGGLLAYLMQYPKPAMVRALLAFNASFGFRKEREAGEVLRHLASLIGLALVTASFFILSPSGVFPGLGALMPVLGSVLLIAAGPRAAMNRLLLSRHVMVGIGLISYPLYLWHWPLLALAANANSDGSYVATRNLTLAMVSLSFLLAWLSYRYIEKPLRQRGTRAGKVASLSLAMTATAVAACSIWMLQGAPQRLPAELRDELATGLRDEAWMAGLRRGICHNMIYSGKGLGERADCFPDGHPSIMLWGDSHAASLRVGLDALRASEPFAIWQYTTDATAPLFTSEMFNNMKRPLSFVNGAVLDTLRVHAPDTILLHAVWRYYLSDANRMADLLEEAVRVIHQAAPDSRIVVLGPIPVWRAGLQQILFNYYWRHGATPAGERISFGLLPSLQEFDAVLEARMRHANVPYISAMKELCNEAGCLIRTGPGRAGIMYVDDQHLSASGSKYLAQKILPRLLGKVSGAE</sequence>
<keyword evidence="5 8" id="KW-1133">Transmembrane helix</keyword>
<comment type="subcellular location">
    <subcellularLocation>
        <location evidence="1">Cell membrane</location>
        <topology evidence="1">Multi-pass membrane protein</topology>
    </subcellularLocation>
</comment>
<evidence type="ECO:0000313" key="12">
    <source>
        <dbReference type="Proteomes" id="UP000559809"/>
    </source>
</evidence>
<dbReference type="InterPro" id="IPR043968">
    <property type="entry name" value="SGNH"/>
</dbReference>
<dbReference type="EMBL" id="JACCEM010000005">
    <property type="protein sequence ID" value="NYT49621.1"/>
    <property type="molecule type" value="Genomic_DNA"/>
</dbReference>
<feature type="transmembrane region" description="Helical" evidence="8">
    <location>
        <begin position="391"/>
        <end position="413"/>
    </location>
</feature>
<keyword evidence="2" id="KW-1003">Cell membrane</keyword>
<dbReference type="RefSeq" id="WP_180154939.1">
    <property type="nucleotide sequence ID" value="NZ_JACCEM010000005.1"/>
</dbReference>
<dbReference type="Pfam" id="PF01757">
    <property type="entry name" value="Acyl_transf_3"/>
    <property type="match status" value="1"/>
</dbReference>
<evidence type="ECO:0000313" key="11">
    <source>
        <dbReference type="EMBL" id="NYT49621.1"/>
    </source>
</evidence>
<feature type="transmembrane region" description="Helical" evidence="8">
    <location>
        <begin position="264"/>
        <end position="284"/>
    </location>
</feature>
<accession>A0A853G4H3</accession>
<dbReference type="InterPro" id="IPR050879">
    <property type="entry name" value="Acyltransferase_3"/>
</dbReference>
<dbReference type="GO" id="GO:0005886">
    <property type="term" value="C:plasma membrane"/>
    <property type="evidence" value="ECO:0007669"/>
    <property type="project" value="UniProtKB-SubCell"/>
</dbReference>
<evidence type="ECO:0000256" key="1">
    <source>
        <dbReference type="ARBA" id="ARBA00004651"/>
    </source>
</evidence>
<feature type="transmembrane region" description="Helical" evidence="8">
    <location>
        <begin position="322"/>
        <end position="340"/>
    </location>
</feature>
<keyword evidence="4 8" id="KW-0812">Transmembrane</keyword>
<evidence type="ECO:0000256" key="4">
    <source>
        <dbReference type="ARBA" id="ARBA00022692"/>
    </source>
</evidence>
<dbReference type="PANTHER" id="PTHR23028:SF53">
    <property type="entry name" value="ACYL_TRANSF_3 DOMAIN-CONTAINING PROTEIN"/>
    <property type="match status" value="1"/>
</dbReference>
<dbReference type="Proteomes" id="UP000559809">
    <property type="component" value="Unassembled WGS sequence"/>
</dbReference>
<proteinExistence type="predicted"/>
<evidence type="ECO:0000256" key="7">
    <source>
        <dbReference type="ARBA" id="ARBA00023315"/>
    </source>
</evidence>
<feature type="domain" description="SGNH" evidence="10">
    <location>
        <begin position="460"/>
        <end position="679"/>
    </location>
</feature>
<evidence type="ECO:0000256" key="6">
    <source>
        <dbReference type="ARBA" id="ARBA00023136"/>
    </source>
</evidence>
<reference evidence="11 12" key="1">
    <citation type="submission" date="2020-07" db="EMBL/GenBank/DDBJ databases">
        <title>Taxonomic revisions and descriptions of new bacterial species based on genomic comparisons in the high-G+C-content subgroup of the family Alcaligenaceae.</title>
        <authorList>
            <person name="Szabo A."/>
            <person name="Felfoldi T."/>
        </authorList>
    </citation>
    <scope>NUCLEOTIDE SEQUENCE [LARGE SCALE GENOMIC DNA]</scope>
    <source>
        <strain evidence="11 12">LMG 24012</strain>
    </source>
</reference>
<evidence type="ECO:0000259" key="9">
    <source>
        <dbReference type="Pfam" id="PF01757"/>
    </source>
</evidence>
<organism evidence="11 12">
    <name type="scientific">Parapusillimonas granuli</name>
    <dbReference type="NCBI Taxonomy" id="380911"/>
    <lineage>
        <taxon>Bacteria</taxon>
        <taxon>Pseudomonadati</taxon>
        <taxon>Pseudomonadota</taxon>
        <taxon>Betaproteobacteria</taxon>
        <taxon>Burkholderiales</taxon>
        <taxon>Alcaligenaceae</taxon>
        <taxon>Parapusillimonas</taxon>
    </lineage>
</organism>
<feature type="transmembrane region" description="Helical" evidence="8">
    <location>
        <begin position="99"/>
        <end position="119"/>
    </location>
</feature>
<evidence type="ECO:0000256" key="2">
    <source>
        <dbReference type="ARBA" id="ARBA00022475"/>
    </source>
</evidence>
<dbReference type="GO" id="GO:0016747">
    <property type="term" value="F:acyltransferase activity, transferring groups other than amino-acyl groups"/>
    <property type="evidence" value="ECO:0007669"/>
    <property type="project" value="InterPro"/>
</dbReference>
<name>A0A853G4H3_9BURK</name>
<feature type="transmembrane region" description="Helical" evidence="8">
    <location>
        <begin position="360"/>
        <end position="379"/>
    </location>
</feature>
<dbReference type="PANTHER" id="PTHR23028">
    <property type="entry name" value="ACETYLTRANSFERASE"/>
    <property type="match status" value="1"/>
</dbReference>